<dbReference type="EMBL" id="CAXLJM020000024">
    <property type="protein sequence ID" value="CAL8090174.1"/>
    <property type="molecule type" value="Genomic_DNA"/>
</dbReference>
<gene>
    <name evidence="1" type="ORF">ODALV1_LOCUS7572</name>
</gene>
<accession>A0ABP1Q9W7</accession>
<organism evidence="1 2">
    <name type="scientific">Orchesella dallaii</name>
    <dbReference type="NCBI Taxonomy" id="48710"/>
    <lineage>
        <taxon>Eukaryota</taxon>
        <taxon>Metazoa</taxon>
        <taxon>Ecdysozoa</taxon>
        <taxon>Arthropoda</taxon>
        <taxon>Hexapoda</taxon>
        <taxon>Collembola</taxon>
        <taxon>Entomobryomorpha</taxon>
        <taxon>Entomobryoidea</taxon>
        <taxon>Orchesellidae</taxon>
        <taxon>Orchesellinae</taxon>
        <taxon>Orchesella</taxon>
    </lineage>
</organism>
<evidence type="ECO:0000313" key="2">
    <source>
        <dbReference type="Proteomes" id="UP001642540"/>
    </source>
</evidence>
<sequence length="143" mass="16682">MQILFPFVHYGASCYGSVISLICCCMCHRLLFVDHFYVCGPNGGIADKEKCHSSTHQHDHIYRGGRKEETLEKSFAQTLVREKIISVGKTVENNERNGIRREIEIRMILNGCQYRRRVSERMKGKGLKGTNRSKAKYYWRYIM</sequence>
<dbReference type="Proteomes" id="UP001642540">
    <property type="component" value="Unassembled WGS sequence"/>
</dbReference>
<keyword evidence="2" id="KW-1185">Reference proteome</keyword>
<reference evidence="1 2" key="1">
    <citation type="submission" date="2024-08" db="EMBL/GenBank/DDBJ databases">
        <authorList>
            <person name="Cucini C."/>
            <person name="Frati F."/>
        </authorList>
    </citation>
    <scope>NUCLEOTIDE SEQUENCE [LARGE SCALE GENOMIC DNA]</scope>
</reference>
<name>A0ABP1Q9W7_9HEXA</name>
<comment type="caution">
    <text evidence="1">The sequence shown here is derived from an EMBL/GenBank/DDBJ whole genome shotgun (WGS) entry which is preliminary data.</text>
</comment>
<protein>
    <submittedName>
        <fullName evidence="1">Uncharacterized protein</fullName>
    </submittedName>
</protein>
<proteinExistence type="predicted"/>
<evidence type="ECO:0000313" key="1">
    <source>
        <dbReference type="EMBL" id="CAL8090174.1"/>
    </source>
</evidence>